<dbReference type="PATRIC" id="fig|76856.3.peg.2059"/>
<comment type="caution">
    <text evidence="1">The sequence shown here is derived from an EMBL/GenBank/DDBJ whole genome shotgun (WGS) entry which is preliminary data.</text>
</comment>
<accession>A0A0M3UXA6</accession>
<organism evidence="1 2">
    <name type="scientific">Fusobacterium nucleatum subsp. nucleatum</name>
    <dbReference type="NCBI Taxonomy" id="76856"/>
    <lineage>
        <taxon>Bacteria</taxon>
        <taxon>Fusobacteriati</taxon>
        <taxon>Fusobacteriota</taxon>
        <taxon>Fusobacteriia</taxon>
        <taxon>Fusobacteriales</taxon>
        <taxon>Fusobacteriaceae</taxon>
        <taxon>Fusobacterium</taxon>
    </lineage>
</organism>
<name>A0A0M3UXA6_FUSNC</name>
<reference evidence="1 2" key="1">
    <citation type="submission" date="2015-10" db="EMBL/GenBank/DDBJ databases">
        <authorList>
            <person name="Gilbert D.G."/>
        </authorList>
    </citation>
    <scope>NUCLEOTIDE SEQUENCE [LARGE SCALE GENOMIC DNA]</scope>
    <source>
        <strain evidence="1 2">ChDC F311</strain>
    </source>
</reference>
<proteinExistence type="predicted"/>
<protein>
    <submittedName>
        <fullName evidence="1">Uncharacterized protein</fullName>
    </submittedName>
</protein>
<dbReference type="RefSeq" id="WP_059222379.1">
    <property type="nucleotide sequence ID" value="NZ_LMVH01000001.1"/>
</dbReference>
<dbReference type="Proteomes" id="UP000054800">
    <property type="component" value="Unassembled WGS sequence"/>
</dbReference>
<dbReference type="OrthoDB" id="9858062at2"/>
<gene>
    <name evidence="1" type="ORF">RO03_00655</name>
</gene>
<evidence type="ECO:0000313" key="1">
    <source>
        <dbReference type="EMBL" id="KUL98085.1"/>
    </source>
</evidence>
<dbReference type="AlphaFoldDB" id="A0A0M3UXA6"/>
<dbReference type="EMBL" id="LMVH01000001">
    <property type="protein sequence ID" value="KUL98085.1"/>
    <property type="molecule type" value="Genomic_DNA"/>
</dbReference>
<sequence>MSESIKINMPFDKWCRIQKDFEELNSKLPEDKKLDFEKYKYCYNWGRLSFDLYCIGAGIKEALREPEFYNKKEIK</sequence>
<evidence type="ECO:0000313" key="2">
    <source>
        <dbReference type="Proteomes" id="UP000054800"/>
    </source>
</evidence>